<keyword evidence="1" id="KW-0732">Signal</keyword>
<dbReference type="AlphaFoldDB" id="H8GLH0"/>
<reference evidence="2 3" key="1">
    <citation type="journal article" date="2013" name="Genome Announc.">
        <title>Genome Sequence of the Obligate Gammaproteobacterial Methanotroph Methylomicrobium album Strain BG8.</title>
        <authorList>
            <person name="Kits K.D."/>
            <person name="Kalyuzhnaya M.G."/>
            <person name="Klotz M.G."/>
            <person name="Jetten M.S."/>
            <person name="Op den Camp H.J."/>
            <person name="Vuilleumier S."/>
            <person name="Bringel F."/>
            <person name="Dispirito A.A."/>
            <person name="Murrell J.C."/>
            <person name="Bruce D."/>
            <person name="Cheng J.F."/>
            <person name="Copeland A."/>
            <person name="Goodwin L."/>
            <person name="Hauser L."/>
            <person name="Lajus A."/>
            <person name="Land M.L."/>
            <person name="Lapidus A."/>
            <person name="Lucas S."/>
            <person name="Medigue C."/>
            <person name="Pitluck S."/>
            <person name="Woyke T."/>
            <person name="Zeytun A."/>
            <person name="Stein L.Y."/>
        </authorList>
    </citation>
    <scope>NUCLEOTIDE SEQUENCE [LARGE SCALE GENOMIC DNA]</scope>
    <source>
        <strain evidence="2 3">BG8</strain>
    </source>
</reference>
<dbReference type="Proteomes" id="UP000005090">
    <property type="component" value="Chromosome"/>
</dbReference>
<dbReference type="HOGENOM" id="CLU_1990021_0_0_6"/>
<name>H8GLH0_METAL</name>
<dbReference type="EMBL" id="CM001475">
    <property type="protein sequence ID" value="EIC29335.1"/>
    <property type="molecule type" value="Genomic_DNA"/>
</dbReference>
<gene>
    <name evidence="2" type="ORF">Metal_1552</name>
</gene>
<evidence type="ECO:0000313" key="2">
    <source>
        <dbReference type="EMBL" id="EIC29335.1"/>
    </source>
</evidence>
<protein>
    <recommendedName>
        <fullName evidence="4">P pilus assembly/Cpx signaling pathway, periplasmic inhibitor/zinc-resistance associated protein</fullName>
    </recommendedName>
</protein>
<feature type="signal peptide" evidence="1">
    <location>
        <begin position="1"/>
        <end position="21"/>
    </location>
</feature>
<sequence>MKKTKILGVLCGLFLIGTAEAHSQDYHGGADFYGQRGSGRINADQWQQRQRIKSGLARGQLTPREYQQLARQQQHIERVEQRFKRDGRLDWRERQILKAKLTRASEDIRDLKQNGGYYGGNRFYR</sequence>
<proteinExistence type="predicted"/>
<keyword evidence="3" id="KW-1185">Reference proteome</keyword>
<evidence type="ECO:0000313" key="3">
    <source>
        <dbReference type="Proteomes" id="UP000005090"/>
    </source>
</evidence>
<feature type="chain" id="PRO_5003611728" description="P pilus assembly/Cpx signaling pathway, periplasmic inhibitor/zinc-resistance associated protein" evidence="1">
    <location>
        <begin position="22"/>
        <end position="125"/>
    </location>
</feature>
<dbReference type="RefSeq" id="WP_005371116.1">
    <property type="nucleotide sequence ID" value="NZ_CM001475.1"/>
</dbReference>
<organism evidence="2 3">
    <name type="scientific">Methylomicrobium album BG8</name>
    <dbReference type="NCBI Taxonomy" id="686340"/>
    <lineage>
        <taxon>Bacteria</taxon>
        <taxon>Pseudomonadati</taxon>
        <taxon>Pseudomonadota</taxon>
        <taxon>Gammaproteobacteria</taxon>
        <taxon>Methylococcales</taxon>
        <taxon>Methylococcaceae</taxon>
        <taxon>Methylomicrobium</taxon>
    </lineage>
</organism>
<accession>H8GLH0</accession>
<dbReference type="STRING" id="686340.Metal_1552"/>
<evidence type="ECO:0000256" key="1">
    <source>
        <dbReference type="SAM" id="SignalP"/>
    </source>
</evidence>
<evidence type="ECO:0008006" key="4">
    <source>
        <dbReference type="Google" id="ProtNLM"/>
    </source>
</evidence>